<dbReference type="Proteomes" id="UP000008037">
    <property type="component" value="Chromosome"/>
</dbReference>
<proteinExistence type="predicted"/>
<evidence type="ECO:0000313" key="1">
    <source>
        <dbReference type="EMBL" id="AFU60216.1"/>
    </source>
</evidence>
<organism evidence="1 2">
    <name type="scientific">Nitrososphaera gargensis (strain Ga9.2)</name>
    <dbReference type="NCBI Taxonomy" id="1237085"/>
    <lineage>
        <taxon>Archaea</taxon>
        <taxon>Nitrososphaerota</taxon>
        <taxon>Nitrososphaeria</taxon>
        <taxon>Nitrososphaerales</taxon>
        <taxon>Nitrososphaeraceae</taxon>
        <taxon>Nitrososphaera</taxon>
    </lineage>
</organism>
<dbReference type="EMBL" id="CP002408">
    <property type="protein sequence ID" value="AFU60216.1"/>
    <property type="molecule type" value="Genomic_DNA"/>
</dbReference>
<dbReference type="BioCyc" id="CNIT1237085:G1324-3301-MONOMER"/>
<dbReference type="STRING" id="1237085.Ngar_c33010"/>
<evidence type="ECO:0000313" key="2">
    <source>
        <dbReference type="Proteomes" id="UP000008037"/>
    </source>
</evidence>
<protein>
    <submittedName>
        <fullName evidence="1">Uncharacterized protein</fullName>
    </submittedName>
</protein>
<sequence>MSLRIPHRQDDAHAYARHPSYTLHYGFQEIKKQRLLQAKGLQVTGGYNIQPINNLLCRTITKVYTQSWGDDLM</sequence>
<name>K0IFS0_NITGG</name>
<gene>
    <name evidence="1" type="ordered locus">Ngar_c33010</name>
</gene>
<dbReference type="KEGG" id="nga:Ngar_c33010"/>
<accession>K0IFS0</accession>
<keyword evidence="2" id="KW-1185">Reference proteome</keyword>
<reference evidence="1 2" key="1">
    <citation type="journal article" date="2012" name="Environ. Microbiol.">
        <title>The genome of the ammonia-oxidizing Candidatus Nitrososphaera gargensis: insights into metabolic versatility and environmental adaptations.</title>
        <authorList>
            <person name="Spang A."/>
            <person name="Poehlein A."/>
            <person name="Offre P."/>
            <person name="Zumbragel S."/>
            <person name="Haider S."/>
            <person name="Rychlik N."/>
            <person name="Nowka B."/>
            <person name="Schmeisser C."/>
            <person name="Lebedeva E.V."/>
            <person name="Rattei T."/>
            <person name="Bohm C."/>
            <person name="Schmid M."/>
            <person name="Galushko A."/>
            <person name="Hatzenpichler R."/>
            <person name="Weinmaier T."/>
            <person name="Daniel R."/>
            <person name="Schleper C."/>
            <person name="Spieck E."/>
            <person name="Streit W."/>
            <person name="Wagner M."/>
        </authorList>
    </citation>
    <scope>NUCLEOTIDE SEQUENCE [LARGE SCALE GENOMIC DNA]</scope>
    <source>
        <strain evidence="2">Ga9.2</strain>
    </source>
</reference>
<dbReference type="HOGENOM" id="CLU_2695899_0_0_2"/>
<dbReference type="AlphaFoldDB" id="K0IFS0"/>
<dbReference type="InParanoid" id="K0IFS0"/>